<feature type="domain" description="B box-type" evidence="6">
    <location>
        <begin position="442"/>
        <end position="482"/>
    </location>
</feature>
<feature type="coiled-coil region" evidence="5">
    <location>
        <begin position="486"/>
        <end position="513"/>
    </location>
</feature>
<dbReference type="Proteomes" id="UP001205998">
    <property type="component" value="Unassembled WGS sequence"/>
</dbReference>
<evidence type="ECO:0000256" key="3">
    <source>
        <dbReference type="ARBA" id="ARBA00022833"/>
    </source>
</evidence>
<name>A0AAD5B1P1_SILAS</name>
<keyword evidence="3" id="KW-0862">Zinc</keyword>
<feature type="domain" description="B box-type" evidence="6">
    <location>
        <begin position="75"/>
        <end position="115"/>
    </location>
</feature>
<evidence type="ECO:0000259" key="7">
    <source>
        <dbReference type="PROSITE" id="PS50188"/>
    </source>
</evidence>
<dbReference type="InterPro" id="IPR043136">
    <property type="entry name" value="B30.2/SPRY_sf"/>
</dbReference>
<evidence type="ECO:0000259" key="6">
    <source>
        <dbReference type="PROSITE" id="PS50119"/>
    </source>
</evidence>
<evidence type="ECO:0000313" key="8">
    <source>
        <dbReference type="EMBL" id="KAI5626115.1"/>
    </source>
</evidence>
<dbReference type="Gene3D" id="2.60.120.920">
    <property type="match status" value="2"/>
</dbReference>
<dbReference type="InterPro" id="IPR003877">
    <property type="entry name" value="SPRY_dom"/>
</dbReference>
<dbReference type="EMBL" id="MU551535">
    <property type="protein sequence ID" value="KAI5626115.1"/>
    <property type="molecule type" value="Genomic_DNA"/>
</dbReference>
<dbReference type="CDD" id="cd16040">
    <property type="entry name" value="SPRY_PRY_SNTX"/>
    <property type="match status" value="1"/>
</dbReference>
<dbReference type="PROSITE" id="PS50188">
    <property type="entry name" value="B302_SPRY"/>
    <property type="match status" value="1"/>
</dbReference>
<dbReference type="CDD" id="cd19769">
    <property type="entry name" value="Bbox2_TRIM16-like"/>
    <property type="match status" value="2"/>
</dbReference>
<dbReference type="Pfam" id="PF00643">
    <property type="entry name" value="zf-B_box"/>
    <property type="match status" value="2"/>
</dbReference>
<keyword evidence="1" id="KW-0479">Metal-binding</keyword>
<keyword evidence="2 4" id="KW-0863">Zinc-finger</keyword>
<dbReference type="InterPro" id="IPR000315">
    <property type="entry name" value="Znf_B-box"/>
</dbReference>
<feature type="coiled-coil region" evidence="5">
    <location>
        <begin position="119"/>
        <end position="210"/>
    </location>
</feature>
<dbReference type="Gene3D" id="4.10.830.40">
    <property type="match status" value="2"/>
</dbReference>
<comment type="caution">
    <text evidence="8">The sequence shown here is derived from an EMBL/GenBank/DDBJ whole genome shotgun (WGS) entry which is preliminary data.</text>
</comment>
<feature type="domain" description="B30.2/SPRY" evidence="7">
    <location>
        <begin position="654"/>
        <end position="848"/>
    </location>
</feature>
<accession>A0AAD5B1P1</accession>
<dbReference type="PRINTS" id="PR01407">
    <property type="entry name" value="BUTYPHLNCDUF"/>
</dbReference>
<dbReference type="Pfam" id="PF00622">
    <property type="entry name" value="SPRY"/>
    <property type="match status" value="1"/>
</dbReference>
<dbReference type="AlphaFoldDB" id="A0AAD5B1P1"/>
<dbReference type="PANTHER" id="PTHR25465:SF5">
    <property type="entry name" value="E3 UBIQUITIN_ISG15 LIGASE TRIM25-RELATED"/>
    <property type="match status" value="1"/>
</dbReference>
<evidence type="ECO:0000256" key="5">
    <source>
        <dbReference type="SAM" id="Coils"/>
    </source>
</evidence>
<keyword evidence="5" id="KW-0175">Coiled coil</keyword>
<evidence type="ECO:0000256" key="4">
    <source>
        <dbReference type="PROSITE-ProRule" id="PRU00024"/>
    </source>
</evidence>
<dbReference type="InterPro" id="IPR058030">
    <property type="entry name" value="TRIM8/14/16/25/29/45/65_CC"/>
</dbReference>
<keyword evidence="9" id="KW-1185">Reference proteome</keyword>
<dbReference type="GO" id="GO:0005737">
    <property type="term" value="C:cytoplasm"/>
    <property type="evidence" value="ECO:0007669"/>
    <property type="project" value="UniProtKB-ARBA"/>
</dbReference>
<dbReference type="Pfam" id="PF13765">
    <property type="entry name" value="PRY"/>
    <property type="match status" value="2"/>
</dbReference>
<gene>
    <name evidence="8" type="ORF">C0J50_14387</name>
</gene>
<reference evidence="8" key="1">
    <citation type="submission" date="2018-07" db="EMBL/GenBank/DDBJ databases">
        <title>Comparative genomics of catfishes provides insights into carnivory and benthic adaptation.</title>
        <authorList>
            <person name="Zhang Y."/>
            <person name="Wang D."/>
            <person name="Peng Z."/>
            <person name="Zheng S."/>
            <person name="Shao F."/>
            <person name="Tao W."/>
        </authorList>
    </citation>
    <scope>NUCLEOTIDE SEQUENCE</scope>
    <source>
        <strain evidence="8">Chongqing</strain>
    </source>
</reference>
<organism evidence="8 9">
    <name type="scientific">Silurus asotus</name>
    <name type="common">Amur catfish</name>
    <name type="synonym">Parasilurus asotus</name>
    <dbReference type="NCBI Taxonomy" id="30991"/>
    <lineage>
        <taxon>Eukaryota</taxon>
        <taxon>Metazoa</taxon>
        <taxon>Chordata</taxon>
        <taxon>Craniata</taxon>
        <taxon>Vertebrata</taxon>
        <taxon>Euteleostomi</taxon>
        <taxon>Actinopterygii</taxon>
        <taxon>Neopterygii</taxon>
        <taxon>Teleostei</taxon>
        <taxon>Ostariophysi</taxon>
        <taxon>Siluriformes</taxon>
        <taxon>Siluridae</taxon>
        <taxon>Silurus</taxon>
    </lineage>
</organism>
<dbReference type="InterPro" id="IPR001870">
    <property type="entry name" value="B30.2/SPRY"/>
</dbReference>
<dbReference type="SMART" id="SM00589">
    <property type="entry name" value="PRY"/>
    <property type="match status" value="2"/>
</dbReference>
<dbReference type="PROSITE" id="PS50119">
    <property type="entry name" value="ZF_BBOX"/>
    <property type="match status" value="2"/>
</dbReference>
<dbReference type="SUPFAM" id="SSF49899">
    <property type="entry name" value="Concanavalin A-like lectins/glucanases"/>
    <property type="match status" value="2"/>
</dbReference>
<protein>
    <submittedName>
        <fullName evidence="8">FinTRIM family, member 14</fullName>
    </submittedName>
</protein>
<dbReference type="InterPro" id="IPR051051">
    <property type="entry name" value="E3_ubiq-ligase_TRIM/RNF"/>
</dbReference>
<dbReference type="Gene3D" id="3.30.160.60">
    <property type="entry name" value="Classic Zinc Finger"/>
    <property type="match status" value="2"/>
</dbReference>
<feature type="coiled-coil region" evidence="5">
    <location>
        <begin position="551"/>
        <end position="585"/>
    </location>
</feature>
<evidence type="ECO:0000313" key="9">
    <source>
        <dbReference type="Proteomes" id="UP001205998"/>
    </source>
</evidence>
<dbReference type="InterPro" id="IPR013320">
    <property type="entry name" value="ConA-like_dom_sf"/>
</dbReference>
<dbReference type="InterPro" id="IPR006574">
    <property type="entry name" value="PRY"/>
</dbReference>
<dbReference type="PANTHER" id="PTHR25465">
    <property type="entry name" value="B-BOX DOMAIN CONTAINING"/>
    <property type="match status" value="1"/>
</dbReference>
<dbReference type="SUPFAM" id="SSF57845">
    <property type="entry name" value="B-box zinc-binding domain"/>
    <property type="match status" value="2"/>
</dbReference>
<evidence type="ECO:0000256" key="2">
    <source>
        <dbReference type="ARBA" id="ARBA00022771"/>
    </source>
</evidence>
<sequence length="853" mass="98256">MMNTEPQNASSADCGPGPGDAGPGDVECDFCIGRKRKATNSCLVCLASYCEAHLKPHYQSETFKRHKLVEACAGLQEKICCQHGKLIELYCHTDQSFICYLCMMKDHKGHETVLTEDERNKKQNEIEDKQTQIQERIQEKQKKMRSQEAVDDNEKIFTEIISSIEKKRSEVTELIRAREKAELSRAEQPLKQLEQEIADLQRRISELEQLSHTPDHIHFLQRFPSLCVSPGSGNLTSFTVNQQLSFDGVKTSVLNLKKRVSELCCEEFNKILPHDFINLTLDPNTAHHHLLLSEENRVATRGRAKQRYSDHPERFDSKSQVLCKESVCGRGYWEVEWSGMGVEISVSYKDISRKGDVDESVFGRNNLRRNDMLAKEVENLKKLQPASSGPGYVKCDFCIESNHKATKSCLMCLASYCEEHLQPHYQSPALKKHKLVEACADLQERICSQHSNHIDIYCRTDRNFICYLCWMNEHKDHDTVLINDEVMEKQNELKKFQKRVQKKRNMVRKLKNIINILKRSSQGAEDDNERIFHELISLMQKRRSEVTELIRAQKTSQLRQARNLLKKLKQEVNDFNSSVSDLEQLSDTHSHISFLQSFPSLCVSPGCNDSPSFTVNQYLSFDEVIKSVSDLQKQVMKICQKELNKIRPQAAAVQMILLHEEGNREEFLQYFIHLTLDPNTAHHQLLLSEENRVVTRERTTQQYSDHPERFDSRPQVLCKESVCGRCYWEVEWSGMGVSISVSYKDICRKGGVEESEFGYEKQSLSLWCSPSSVSFWHNGIPTELVTPASSRIGVYVDHCAGTLSFYSITGTMRLLHRVHTTFTQPLYPGFRVCHFYSTVRLCSPNVSKRKEKM</sequence>
<evidence type="ECO:0000256" key="1">
    <source>
        <dbReference type="ARBA" id="ARBA00022723"/>
    </source>
</evidence>
<dbReference type="SMART" id="SM00336">
    <property type="entry name" value="BBOX"/>
    <property type="match status" value="2"/>
</dbReference>
<dbReference type="GO" id="GO:0008270">
    <property type="term" value="F:zinc ion binding"/>
    <property type="evidence" value="ECO:0007669"/>
    <property type="project" value="UniProtKB-KW"/>
</dbReference>
<dbReference type="Pfam" id="PF25600">
    <property type="entry name" value="TRIM_CC"/>
    <property type="match status" value="2"/>
</dbReference>
<proteinExistence type="predicted"/>
<dbReference type="InterPro" id="IPR003879">
    <property type="entry name" value="Butyrophylin_SPRY"/>
</dbReference>